<dbReference type="Proteomes" id="UP000775872">
    <property type="component" value="Unassembled WGS sequence"/>
</dbReference>
<feature type="transmembrane region" description="Helical" evidence="2">
    <location>
        <begin position="149"/>
        <end position="168"/>
    </location>
</feature>
<evidence type="ECO:0000313" key="3">
    <source>
        <dbReference type="EMBL" id="CAH0059290.1"/>
    </source>
</evidence>
<comment type="caution">
    <text evidence="3">The sequence shown here is derived from an EMBL/GenBank/DDBJ whole genome shotgun (WGS) entry which is preliminary data.</text>
</comment>
<keyword evidence="2" id="KW-1133">Transmembrane helix</keyword>
<evidence type="ECO:0000313" key="4">
    <source>
        <dbReference type="Proteomes" id="UP000775872"/>
    </source>
</evidence>
<name>A0A9P0ETB6_9HYPO</name>
<keyword evidence="2" id="KW-0812">Transmembrane</keyword>
<keyword evidence="4" id="KW-1185">Reference proteome</keyword>
<dbReference type="EMBL" id="CABFOC020000091">
    <property type="protein sequence ID" value="CAH0059290.1"/>
    <property type="molecule type" value="Genomic_DNA"/>
</dbReference>
<keyword evidence="2" id="KW-0472">Membrane</keyword>
<reference evidence="4" key="1">
    <citation type="submission" date="2019-06" db="EMBL/GenBank/DDBJ databases">
        <authorList>
            <person name="Broberg M."/>
        </authorList>
    </citation>
    <scope>NUCLEOTIDE SEQUENCE [LARGE SCALE GENOMIC DNA]</scope>
</reference>
<reference evidence="3 4" key="2">
    <citation type="submission" date="2021-10" db="EMBL/GenBank/DDBJ databases">
        <authorList>
            <person name="Piombo E."/>
        </authorList>
    </citation>
    <scope>NUCLEOTIDE SEQUENCE [LARGE SCALE GENOMIC DNA]</scope>
</reference>
<dbReference type="OrthoDB" id="5342924at2759"/>
<organism evidence="3 4">
    <name type="scientific">Clonostachys solani</name>
    <dbReference type="NCBI Taxonomy" id="160281"/>
    <lineage>
        <taxon>Eukaryota</taxon>
        <taxon>Fungi</taxon>
        <taxon>Dikarya</taxon>
        <taxon>Ascomycota</taxon>
        <taxon>Pezizomycotina</taxon>
        <taxon>Sordariomycetes</taxon>
        <taxon>Hypocreomycetidae</taxon>
        <taxon>Hypocreales</taxon>
        <taxon>Bionectriaceae</taxon>
        <taxon>Clonostachys</taxon>
    </lineage>
</organism>
<gene>
    <name evidence="3" type="ORF">CSOL1703_00008325</name>
</gene>
<dbReference type="AlphaFoldDB" id="A0A9P0ETB6"/>
<feature type="region of interest" description="Disordered" evidence="1">
    <location>
        <begin position="42"/>
        <end position="65"/>
    </location>
</feature>
<sequence>MVLQENDNGGVAESQHVWAMDDNTEQVHPPGFSPRRDYLSLQDEEEKPASLRTASTLPPPSTPTDYSQLHLETHEEDMMIEKEKAAIARSAKIQDCLSLEKKASFGSDLVEFLRWLLGVELAHKKWKRLHHEGEKIVISTKRFSVLQNLIFFHLPAVAVTATLLVLHFKTQLWPSSLPSSEGLSALQFAARIHETLVIVSLTDILLHRIRYNLLVEDGIPLGFLSSPYHLASPIPHLLSWEFISIAIILLLLISGGAGPLCAIAMVPRRELREIPYIESTLSSYDYVLASPSYDTMELASRHIPRVTRGTCVSTADPTCHKRDMSVLLQAYRSAWLQSRDGISGQNITSTAFGTELEHRPLTFWDNSTFSVALGPMEFLARSITGESDRLSDAGGDTGITVKARRKWKQPLVATWCTSFEISADNILQAPRRPFGHLSRTPLNHTMTKDLDFLREHEGDVRKNRTVNGFIELNQFLNVPVSAVFLSRVAANLSRPSWTKPRDDDPSICLIQARWVDGDAWRSKASVGTQIDIGVKLDEIGEYLWQTSNSSNVARLKAEWLNGIGSPDIIDPNVQNQAYAELAGFSFPVDRWTTAPLALYILDAMTRSVDMIEWHEVHNVTAENKATNPDYMAIDHDHLAYRYGYDFRGTSTKLAMLLLLAHVLIVFLHHGSTLLSSTPWQSSGWGSFGEMLALALRSRAPKGLHNVGGGSRSAKTWMTIVSIREVGEEGRLEVVIDDPEPQGAVWDNDRLSVGDGTQVIRRAAAGVAYK</sequence>
<protein>
    <submittedName>
        <fullName evidence="3">Uncharacterized protein</fullName>
    </submittedName>
</protein>
<proteinExistence type="predicted"/>
<feature type="transmembrane region" description="Helical" evidence="2">
    <location>
        <begin position="242"/>
        <end position="266"/>
    </location>
</feature>
<accession>A0A9P0ETB6</accession>
<evidence type="ECO:0000256" key="1">
    <source>
        <dbReference type="SAM" id="MobiDB-lite"/>
    </source>
</evidence>
<evidence type="ECO:0000256" key="2">
    <source>
        <dbReference type="SAM" id="Phobius"/>
    </source>
</evidence>